<dbReference type="EMBL" id="GL541690">
    <property type="protein sequence ID" value="KDE05251.1"/>
    <property type="molecule type" value="Genomic_DNA"/>
</dbReference>
<name>U5HB24_USTV1</name>
<reference evidence="2" key="2">
    <citation type="submission" date="2010-11" db="EMBL/GenBank/DDBJ databases">
        <authorList>
            <consortium name="The Broad Institute Genome Sequencing Platform"/>
            <person name="Earl A."/>
            <person name="Ward D."/>
            <person name="Feldgarden M."/>
            <person name="Gevers D."/>
            <person name="Butler R."/>
            <person name="Young S.K."/>
            <person name="Zeng Q."/>
            <person name="Gargeya S."/>
            <person name="Fitzgerald M."/>
            <person name="Haas B."/>
            <person name="Abouelleil A."/>
            <person name="Alvarado L."/>
            <person name="Arachchi H.M."/>
            <person name="Berlin A."/>
            <person name="Brown A."/>
            <person name="Chapman S.B."/>
            <person name="Chen Z."/>
            <person name="Dunbar C."/>
            <person name="Freedman E."/>
            <person name="Gearin G."/>
            <person name="Gellesch M."/>
            <person name="Goldberg J."/>
            <person name="Griggs A."/>
            <person name="Gujja S."/>
            <person name="Heilman E."/>
            <person name="Heiman D."/>
            <person name="Howarth C."/>
            <person name="Larson L."/>
            <person name="Lui A."/>
            <person name="MacDonald P.J.P."/>
            <person name="Mehta T."/>
            <person name="Montmayeur A."/>
            <person name="Murphy C."/>
            <person name="Neiman D."/>
            <person name="Pearson M."/>
            <person name="Priest M."/>
            <person name="Roberts A."/>
            <person name="Saif S."/>
            <person name="Shea T."/>
            <person name="Shenoy N."/>
            <person name="Sisk P."/>
            <person name="Stolte C."/>
            <person name="Sykes S."/>
            <person name="White J."/>
            <person name="Yandava C."/>
            <person name="Wortman J."/>
            <person name="Nusbaum C."/>
            <person name="Birren B."/>
        </authorList>
    </citation>
    <scope>NUCLEOTIDE SEQUENCE</scope>
    <source>
        <strain evidence="2">P1A1 Lamole</strain>
    </source>
</reference>
<gene>
    <name evidence="2" type="ORF">MVLG_04386</name>
</gene>
<organism evidence="2">
    <name type="scientific">Microbotryum lychnidis-dioicae (strain p1A1 Lamole / MvSl-1064)</name>
    <name type="common">Anther smut fungus</name>
    <dbReference type="NCBI Taxonomy" id="683840"/>
    <lineage>
        <taxon>Eukaryota</taxon>
        <taxon>Fungi</taxon>
        <taxon>Dikarya</taxon>
        <taxon>Basidiomycota</taxon>
        <taxon>Pucciniomycotina</taxon>
        <taxon>Microbotryomycetes</taxon>
        <taxon>Microbotryales</taxon>
        <taxon>Microbotryaceae</taxon>
        <taxon>Microbotryum</taxon>
    </lineage>
</organism>
<dbReference type="STRING" id="683840.U5HB24"/>
<evidence type="ECO:0000313" key="4">
    <source>
        <dbReference type="Proteomes" id="UP000017200"/>
    </source>
</evidence>
<dbReference type="OrthoDB" id="423313at2759"/>
<proteinExistence type="predicted"/>
<reference evidence="4" key="1">
    <citation type="submission" date="2010-11" db="EMBL/GenBank/DDBJ databases">
        <title>The genome sequence of Microbotryum violaceum strain p1A1 Lamole.</title>
        <authorList>
            <person name="Cuomo C."/>
            <person name="Perlin M."/>
            <person name="Young S.K."/>
            <person name="Zeng Q."/>
            <person name="Gargeya S."/>
            <person name="Alvarado L."/>
            <person name="Berlin A."/>
            <person name="Chapman S.B."/>
            <person name="Chen Z."/>
            <person name="Freedman E."/>
            <person name="Gellesch M."/>
            <person name="Goldberg J."/>
            <person name="Griggs A."/>
            <person name="Gujja S."/>
            <person name="Heilman E."/>
            <person name="Heiman D."/>
            <person name="Howarth C."/>
            <person name="Mehta T."/>
            <person name="Neiman D."/>
            <person name="Pearson M."/>
            <person name="Roberts A."/>
            <person name="Saif S."/>
            <person name="Shea T."/>
            <person name="Shenoy N."/>
            <person name="Sisk P."/>
            <person name="Stolte C."/>
            <person name="Sykes S."/>
            <person name="White J."/>
            <person name="Yandava C."/>
            <person name="Haas B."/>
            <person name="Nusbaum C."/>
            <person name="Birren B."/>
        </authorList>
    </citation>
    <scope>NUCLEOTIDE SEQUENCE [LARGE SCALE GENOMIC DNA]</scope>
    <source>
        <strain evidence="4">p1A1 Lamole</strain>
    </source>
</reference>
<dbReference type="HOGENOM" id="CLU_414000_0_0_1"/>
<feature type="transmembrane region" description="Helical" evidence="1">
    <location>
        <begin position="116"/>
        <end position="135"/>
    </location>
</feature>
<accession>U5HB24</accession>
<reference evidence="3" key="4">
    <citation type="submission" date="2015-06" db="UniProtKB">
        <authorList>
            <consortium name="EnsemblFungi"/>
        </authorList>
    </citation>
    <scope>IDENTIFICATION</scope>
</reference>
<protein>
    <submittedName>
        <fullName evidence="2 3">Uncharacterized protein</fullName>
    </submittedName>
</protein>
<dbReference type="Gene3D" id="3.40.50.11350">
    <property type="match status" value="1"/>
</dbReference>
<sequence>MMQALFNKGATSIGIQSATPYQGSPNPDHFYEDEVITASARRESHSTHIPIETSYVDKAERDSFMPLQGPERDIHGIKRRRSAAPSSWPLAWSKADRAPKLRRGAISATSYVNRRILSAIVMAIFFVFFVIMVILKDTSRELATAESQSSRGSISGAASTLGDASAIGTDRWSDAPGRWKHEVTGWGSKTWLSAQEKFNKANKKLLSSFGHLHGPTAATPATRPDAAQKINMKKIFNHDTPQPTLEMQLKKGVRYITSIAYGGHANQMISIARQLLLAKMTNRVAIIPTLLPTWWQGGSKDLTDYYDLDRFVADSGIPGVTWSSVKQLTDNVTEDIACWSVHEATVGHGLSFVPSMNMHGMKVTPWALPPLQRGDGGFDLAFDALRIFDYDEGAKSRWLDTVRAQMLPQEPLADGKAIPIDHVEERYKNRKTLFDPRSPVVPTHQMFCLDNTMFVGPLGFQRPDFHDVPLEALVPGEELSWIEAGQHMHFNEALEGPADAALVRLFNVKTISDVPPFITMHMRRGDFKEFLGAFIPLEAYTEALRRLRARLQERIDDPEGFVGPGRKHFKVYPGYSAADYRVVVSTDEASDSDFVKEVKALGWLVVDHEELGTEKLGRWHNQMLDFALLARGQSFVGTPRSTYSHISSARVKYWQGGIVEEAI</sequence>
<dbReference type="EnsemblFungi" id="MVLG_04386T0">
    <property type="protein sequence ID" value="MVLG_04386T0"/>
    <property type="gene ID" value="MVLG_04386"/>
</dbReference>
<dbReference type="EMBL" id="AEIJ01000431">
    <property type="status" value="NOT_ANNOTATED_CDS"/>
    <property type="molecule type" value="Genomic_DNA"/>
</dbReference>
<evidence type="ECO:0000313" key="2">
    <source>
        <dbReference type="EMBL" id="KDE05251.1"/>
    </source>
</evidence>
<keyword evidence="1" id="KW-1133">Transmembrane helix</keyword>
<evidence type="ECO:0000313" key="3">
    <source>
        <dbReference type="EnsemblFungi" id="MVLG_04386T0"/>
    </source>
</evidence>
<keyword evidence="1" id="KW-0472">Membrane</keyword>
<evidence type="ECO:0000256" key="1">
    <source>
        <dbReference type="SAM" id="Phobius"/>
    </source>
</evidence>
<dbReference type="CDD" id="cd11296">
    <property type="entry name" value="O-FucT_like"/>
    <property type="match status" value="1"/>
</dbReference>
<dbReference type="AlphaFoldDB" id="U5HB24"/>
<keyword evidence="4" id="KW-1185">Reference proteome</keyword>
<reference evidence="2 4" key="3">
    <citation type="journal article" date="2015" name="BMC Genomics">
        <title>Sex and parasites: genomic and transcriptomic analysis of Microbotryum lychnidis-dioicae, the biotrophic and plant-castrating anther smut fungus.</title>
        <authorList>
            <person name="Perlin M.H."/>
            <person name="Amselem J."/>
            <person name="Fontanillas E."/>
            <person name="Toh S.S."/>
            <person name="Chen Z."/>
            <person name="Goldberg J."/>
            <person name="Duplessis S."/>
            <person name="Henrissat B."/>
            <person name="Young S."/>
            <person name="Zeng Q."/>
            <person name="Aguileta G."/>
            <person name="Petit E."/>
            <person name="Badouin H."/>
            <person name="Andrews J."/>
            <person name="Razeeq D."/>
            <person name="Gabaldon T."/>
            <person name="Quesneville H."/>
            <person name="Giraud T."/>
            <person name="Hood M.E."/>
            <person name="Schultz D.J."/>
            <person name="Cuomo C.A."/>
        </authorList>
    </citation>
    <scope>NUCLEOTIDE SEQUENCE [LARGE SCALE GENOMIC DNA]</scope>
    <source>
        <strain evidence="2">P1A1 Lamole</strain>
        <strain evidence="4">p1A1 Lamole</strain>
    </source>
</reference>
<dbReference type="Proteomes" id="UP000017200">
    <property type="component" value="Unassembled WGS sequence"/>
</dbReference>
<dbReference type="GO" id="GO:0006004">
    <property type="term" value="P:fucose metabolic process"/>
    <property type="evidence" value="ECO:0007669"/>
    <property type="project" value="UniProtKB-KW"/>
</dbReference>
<keyword evidence="1" id="KW-0812">Transmembrane</keyword>
<dbReference type="GO" id="GO:0016740">
    <property type="term" value="F:transferase activity"/>
    <property type="evidence" value="ECO:0007669"/>
    <property type="project" value="UniProtKB-KW"/>
</dbReference>
<dbReference type="InParanoid" id="U5HB24"/>